<dbReference type="Gene3D" id="3.90.1510.10">
    <property type="entry name" value="Glycerate kinase, domain 2"/>
    <property type="match status" value="1"/>
</dbReference>
<dbReference type="Gene3D" id="3.40.50.10350">
    <property type="entry name" value="Glycerate kinase, domain 1"/>
    <property type="match status" value="1"/>
</dbReference>
<keyword evidence="3 4" id="KW-0418">Kinase</keyword>
<dbReference type="NCBIfam" id="TIGR00045">
    <property type="entry name" value="glycerate kinase"/>
    <property type="match status" value="1"/>
</dbReference>
<dbReference type="RefSeq" id="WP_229791034.1">
    <property type="nucleotide sequence ID" value="NZ_BMXK01000006.1"/>
</dbReference>
<sequence length="380" mass="37511">MRIVCVPDSFKGSASAAQAAAALAAGARQVYPGAEIVELPFADGGEGTLDALLAVWGRPAETVEVVDAIGRPRTARFGRSADGTTAILEAAEGNGLPHVADAGLQPLRADTYGVGLIARHLLEEGVEEILLCIGGSASTDGGLGLLAALGAHIRYDDAPSGAEPGFGGGRLNAVRSIDVTGLHPAARRVRWRIAVDVDNPLTGERGAAAVFGPQKGATGADVEVLDAGLAHLADVVAAQAGADADALRSAAGFGAAGGMPLALVPLLDAETLPGSQLVAEAVGLDAALAGADLVLTGEGALDTQSLGGKVVDAVRTRAPRGAAVVVIAGTVKLTAAQVRGAGLTAAFSIAPGAAALQDLLAAAPELIEDAAANACALLAR</sequence>
<evidence type="ECO:0000256" key="3">
    <source>
        <dbReference type="ARBA" id="ARBA00022777"/>
    </source>
</evidence>
<dbReference type="PIRSF" id="PIRSF006078">
    <property type="entry name" value="GlxK"/>
    <property type="match status" value="1"/>
</dbReference>
<dbReference type="GO" id="GO:0016301">
    <property type="term" value="F:kinase activity"/>
    <property type="evidence" value="ECO:0007669"/>
    <property type="project" value="UniProtKB-KW"/>
</dbReference>
<keyword evidence="2 4" id="KW-0808">Transferase</keyword>
<dbReference type="Pfam" id="PF02595">
    <property type="entry name" value="Gly_kinase"/>
    <property type="match status" value="1"/>
</dbReference>
<gene>
    <name evidence="5" type="primary">glxK</name>
    <name evidence="5" type="ORF">GCM10008096_17260</name>
</gene>
<dbReference type="InterPro" id="IPR018197">
    <property type="entry name" value="Glycerate_kinase_RE-like"/>
</dbReference>
<dbReference type="InterPro" id="IPR018193">
    <property type="entry name" value="Glyc_kinase_flavodox-like_fold"/>
</dbReference>
<keyword evidence="6" id="KW-1185">Reference proteome</keyword>
<dbReference type="PANTHER" id="PTHR21599:SF0">
    <property type="entry name" value="GLYCERATE KINASE"/>
    <property type="match status" value="1"/>
</dbReference>
<accession>A0ABQ3GJV4</accession>
<dbReference type="EMBL" id="BMXK01000006">
    <property type="protein sequence ID" value="GHD06840.1"/>
    <property type="molecule type" value="Genomic_DNA"/>
</dbReference>
<dbReference type="Proteomes" id="UP000642819">
    <property type="component" value="Unassembled WGS sequence"/>
</dbReference>
<dbReference type="InterPro" id="IPR004381">
    <property type="entry name" value="Glycerate_kinase"/>
</dbReference>
<name>A0ABQ3GJV4_9MICC</name>
<dbReference type="PANTHER" id="PTHR21599">
    <property type="entry name" value="GLYCERATE KINASE"/>
    <property type="match status" value="1"/>
</dbReference>
<reference evidence="6" key="1">
    <citation type="journal article" date="2019" name="Int. J. Syst. Evol. Microbiol.">
        <title>The Global Catalogue of Microorganisms (GCM) 10K type strain sequencing project: providing services to taxonomists for standard genome sequencing and annotation.</title>
        <authorList>
            <consortium name="The Broad Institute Genomics Platform"/>
            <consortium name="The Broad Institute Genome Sequencing Center for Infectious Disease"/>
            <person name="Wu L."/>
            <person name="Ma J."/>
        </authorList>
    </citation>
    <scope>NUCLEOTIDE SEQUENCE [LARGE SCALE GENOMIC DNA]</scope>
    <source>
        <strain evidence="6">KCTC 19466</strain>
    </source>
</reference>
<evidence type="ECO:0000313" key="5">
    <source>
        <dbReference type="EMBL" id="GHD06840.1"/>
    </source>
</evidence>
<dbReference type="SUPFAM" id="SSF110738">
    <property type="entry name" value="Glycerate kinase I"/>
    <property type="match status" value="1"/>
</dbReference>
<comment type="similarity">
    <text evidence="1 4">Belongs to the glycerate kinase type-1 family.</text>
</comment>
<evidence type="ECO:0000256" key="4">
    <source>
        <dbReference type="PIRNR" id="PIRNR006078"/>
    </source>
</evidence>
<proteinExistence type="inferred from homology"/>
<evidence type="ECO:0000256" key="2">
    <source>
        <dbReference type="ARBA" id="ARBA00022679"/>
    </source>
</evidence>
<evidence type="ECO:0000256" key="1">
    <source>
        <dbReference type="ARBA" id="ARBA00006284"/>
    </source>
</evidence>
<comment type="caution">
    <text evidence="5">The sequence shown here is derived from an EMBL/GenBank/DDBJ whole genome shotgun (WGS) entry which is preliminary data.</text>
</comment>
<dbReference type="InterPro" id="IPR036129">
    <property type="entry name" value="Glycerate_kinase_sf"/>
</dbReference>
<protein>
    <submittedName>
        <fullName evidence="5">Glycerate kinase</fullName>
    </submittedName>
</protein>
<organism evidence="5 6">
    <name type="scientific">Zhihengliuella salsuginis</name>
    <dbReference type="NCBI Taxonomy" id="578222"/>
    <lineage>
        <taxon>Bacteria</taxon>
        <taxon>Bacillati</taxon>
        <taxon>Actinomycetota</taxon>
        <taxon>Actinomycetes</taxon>
        <taxon>Micrococcales</taxon>
        <taxon>Micrococcaceae</taxon>
        <taxon>Zhihengliuella</taxon>
    </lineage>
</organism>
<evidence type="ECO:0000313" key="6">
    <source>
        <dbReference type="Proteomes" id="UP000642819"/>
    </source>
</evidence>